<dbReference type="Gene3D" id="3.30.40.10">
    <property type="entry name" value="Zinc/RING finger domain, C3HC4 (zinc finger)"/>
    <property type="match status" value="1"/>
</dbReference>
<proteinExistence type="predicted"/>
<evidence type="ECO:0000256" key="6">
    <source>
        <dbReference type="ARBA" id="ARBA00022771"/>
    </source>
</evidence>
<protein>
    <recommendedName>
        <fullName evidence="3">RING-type E3 ubiquitin transferase</fullName>
        <ecNumber evidence="3">2.3.2.27</ecNumber>
    </recommendedName>
</protein>
<comment type="pathway">
    <text evidence="2">Protein modification; protein ubiquitination.</text>
</comment>
<keyword evidence="10" id="KW-0812">Transmembrane</keyword>
<dbReference type="InterPro" id="IPR044600">
    <property type="entry name" value="ATL1/ATL16-like"/>
</dbReference>
<dbReference type="InterPro" id="IPR001841">
    <property type="entry name" value="Znf_RING"/>
</dbReference>
<keyword evidence="13" id="KW-1185">Reference proteome</keyword>
<reference evidence="12 13" key="2">
    <citation type="submission" date="2024-10" db="EMBL/GenBank/DDBJ databases">
        <authorList>
            <person name="Ryan C."/>
        </authorList>
    </citation>
    <scope>NUCLEOTIDE SEQUENCE [LARGE SCALE GENOMIC DNA]</scope>
</reference>
<feature type="domain" description="RING-type" evidence="11">
    <location>
        <begin position="157"/>
        <end position="199"/>
    </location>
</feature>
<dbReference type="FunFam" id="3.30.40.10:FF:000672">
    <property type="entry name" value="E3 ubiquitin-protein ligase ATL41"/>
    <property type="match status" value="1"/>
</dbReference>
<evidence type="ECO:0000313" key="12">
    <source>
        <dbReference type="EMBL" id="CAL5048103.1"/>
    </source>
</evidence>
<accession>A0ABC9DZW8</accession>
<dbReference type="PANTHER" id="PTHR46913:SF20">
    <property type="entry name" value="RING-TYPE E3 UBIQUITIN TRANSFERASE"/>
    <property type="match status" value="1"/>
</dbReference>
<dbReference type="GO" id="GO:0061630">
    <property type="term" value="F:ubiquitin protein ligase activity"/>
    <property type="evidence" value="ECO:0007669"/>
    <property type="project" value="UniProtKB-EC"/>
</dbReference>
<evidence type="ECO:0000256" key="4">
    <source>
        <dbReference type="ARBA" id="ARBA00022679"/>
    </source>
</evidence>
<dbReference type="Pfam" id="PF13639">
    <property type="entry name" value="zf-RING_2"/>
    <property type="match status" value="1"/>
</dbReference>
<sequence length="227" mass="22957">MLTLHPRAVAATAGAAAGEPAEPGEGGHDEGRACYCVLAACVSLLLFVVLCAATGSLARACAIAAAATVLLGLAGWVAPSCRDGRRRVPAAAAAASRQQAPAHPAGVRLVVQHHRCPACGMADAAIAALPAFAYEPPAAKDGGDGDGKARSSSALLCAVCLDDVRAGETVRQLPACRHLFHADCVDAWLRAHRTCPLCRCDLSPQNVAAKSAAAVTVESSADDLPPV</sequence>
<evidence type="ECO:0000256" key="8">
    <source>
        <dbReference type="ARBA" id="ARBA00022833"/>
    </source>
</evidence>
<feature type="transmembrane region" description="Helical" evidence="10">
    <location>
        <begin position="56"/>
        <end position="78"/>
    </location>
</feature>
<reference evidence="13" key="1">
    <citation type="submission" date="2024-06" db="EMBL/GenBank/DDBJ databases">
        <authorList>
            <person name="Ryan C."/>
        </authorList>
    </citation>
    <scope>NUCLEOTIDE SEQUENCE [LARGE SCALE GENOMIC DNA]</scope>
</reference>
<dbReference type="Proteomes" id="UP001497457">
    <property type="component" value="Chromosome 35b"/>
</dbReference>
<evidence type="ECO:0000256" key="7">
    <source>
        <dbReference type="ARBA" id="ARBA00022786"/>
    </source>
</evidence>
<dbReference type="GO" id="GO:0008270">
    <property type="term" value="F:zinc ion binding"/>
    <property type="evidence" value="ECO:0007669"/>
    <property type="project" value="UniProtKB-KW"/>
</dbReference>
<keyword evidence="4" id="KW-0808">Transferase</keyword>
<evidence type="ECO:0000256" key="9">
    <source>
        <dbReference type="PROSITE-ProRule" id="PRU00175"/>
    </source>
</evidence>
<dbReference type="PROSITE" id="PS50089">
    <property type="entry name" value="ZF_RING_2"/>
    <property type="match status" value="1"/>
</dbReference>
<keyword evidence="7" id="KW-0833">Ubl conjugation pathway</keyword>
<gene>
    <name evidence="12" type="ORF">URODEC1_LOCUS90255</name>
</gene>
<dbReference type="PANTHER" id="PTHR46913">
    <property type="entry name" value="RING-H2 FINGER PROTEIN ATL16"/>
    <property type="match status" value="1"/>
</dbReference>
<dbReference type="EC" id="2.3.2.27" evidence="3"/>
<dbReference type="EMBL" id="OZ075145">
    <property type="protein sequence ID" value="CAL5048103.1"/>
    <property type="molecule type" value="Genomic_DNA"/>
</dbReference>
<keyword evidence="10" id="KW-1133">Transmembrane helix</keyword>
<dbReference type="SMART" id="SM00184">
    <property type="entry name" value="RING"/>
    <property type="match status" value="1"/>
</dbReference>
<organism evidence="12 13">
    <name type="scientific">Urochloa decumbens</name>
    <dbReference type="NCBI Taxonomy" id="240449"/>
    <lineage>
        <taxon>Eukaryota</taxon>
        <taxon>Viridiplantae</taxon>
        <taxon>Streptophyta</taxon>
        <taxon>Embryophyta</taxon>
        <taxon>Tracheophyta</taxon>
        <taxon>Spermatophyta</taxon>
        <taxon>Magnoliopsida</taxon>
        <taxon>Liliopsida</taxon>
        <taxon>Poales</taxon>
        <taxon>Poaceae</taxon>
        <taxon>PACMAD clade</taxon>
        <taxon>Panicoideae</taxon>
        <taxon>Panicodae</taxon>
        <taxon>Paniceae</taxon>
        <taxon>Melinidinae</taxon>
        <taxon>Urochloa</taxon>
    </lineage>
</organism>
<name>A0ABC9DZW8_9POAL</name>
<comment type="catalytic activity">
    <reaction evidence="1">
        <text>S-ubiquitinyl-[E2 ubiquitin-conjugating enzyme]-L-cysteine + [acceptor protein]-L-lysine = [E2 ubiquitin-conjugating enzyme]-L-cysteine + N(6)-ubiquitinyl-[acceptor protein]-L-lysine.</text>
        <dbReference type="EC" id="2.3.2.27"/>
    </reaction>
</comment>
<dbReference type="SUPFAM" id="SSF57850">
    <property type="entry name" value="RING/U-box"/>
    <property type="match status" value="1"/>
</dbReference>
<evidence type="ECO:0000256" key="10">
    <source>
        <dbReference type="SAM" id="Phobius"/>
    </source>
</evidence>
<evidence type="ECO:0000259" key="11">
    <source>
        <dbReference type="PROSITE" id="PS50089"/>
    </source>
</evidence>
<dbReference type="InterPro" id="IPR013083">
    <property type="entry name" value="Znf_RING/FYVE/PHD"/>
</dbReference>
<evidence type="ECO:0000313" key="13">
    <source>
        <dbReference type="Proteomes" id="UP001497457"/>
    </source>
</evidence>
<keyword evidence="5" id="KW-0479">Metal-binding</keyword>
<evidence type="ECO:0000256" key="1">
    <source>
        <dbReference type="ARBA" id="ARBA00000900"/>
    </source>
</evidence>
<keyword evidence="8" id="KW-0862">Zinc</keyword>
<keyword evidence="10" id="KW-0472">Membrane</keyword>
<keyword evidence="6 9" id="KW-0863">Zinc-finger</keyword>
<evidence type="ECO:0000256" key="5">
    <source>
        <dbReference type="ARBA" id="ARBA00022723"/>
    </source>
</evidence>
<dbReference type="AlphaFoldDB" id="A0ABC9DZW8"/>
<evidence type="ECO:0000256" key="3">
    <source>
        <dbReference type="ARBA" id="ARBA00012483"/>
    </source>
</evidence>
<evidence type="ECO:0000256" key="2">
    <source>
        <dbReference type="ARBA" id="ARBA00004906"/>
    </source>
</evidence>
<feature type="transmembrane region" description="Helical" evidence="10">
    <location>
        <begin position="33"/>
        <end position="50"/>
    </location>
</feature>